<dbReference type="SUPFAM" id="SSF52413">
    <property type="entry name" value="UDP-glucose/GDP-mannose dehydrogenase C-terminal domain"/>
    <property type="match status" value="1"/>
</dbReference>
<feature type="binding site" evidence="9">
    <location>
        <position position="346"/>
    </location>
    <ligand>
        <name>substrate</name>
    </ligand>
</feature>
<dbReference type="GO" id="GO:0000271">
    <property type="term" value="P:polysaccharide biosynthetic process"/>
    <property type="evidence" value="ECO:0007669"/>
    <property type="project" value="InterPro"/>
</dbReference>
<dbReference type="SMART" id="SM00984">
    <property type="entry name" value="UDPG_MGDP_dh_C"/>
    <property type="match status" value="1"/>
</dbReference>
<dbReference type="InterPro" id="IPR036291">
    <property type="entry name" value="NAD(P)-bd_dom_sf"/>
</dbReference>
<dbReference type="Gene3D" id="1.20.5.100">
    <property type="entry name" value="Cytochrome c1, transmembrane anchor, C-terminal"/>
    <property type="match status" value="1"/>
</dbReference>
<feature type="binding site" evidence="10">
    <location>
        <position position="187"/>
    </location>
    <ligand>
        <name>NAD(+)</name>
        <dbReference type="ChEBI" id="CHEBI:57540"/>
    </ligand>
</feature>
<feature type="active site" description="Nucleophile" evidence="8">
    <location>
        <position position="349"/>
    </location>
</feature>
<evidence type="ECO:0000256" key="8">
    <source>
        <dbReference type="PIRSR" id="PIRSR500134-1"/>
    </source>
</evidence>
<evidence type="ECO:0000256" key="3">
    <source>
        <dbReference type="ARBA" id="ARBA00012954"/>
    </source>
</evidence>
<feature type="binding site" evidence="10">
    <location>
        <position position="101"/>
    </location>
    <ligand>
        <name>NAD(+)</name>
        <dbReference type="ChEBI" id="CHEBI:57540"/>
    </ligand>
</feature>
<dbReference type="SUPFAM" id="SSF48179">
    <property type="entry name" value="6-phosphogluconate dehydrogenase C-terminal domain-like"/>
    <property type="match status" value="1"/>
</dbReference>
<evidence type="ECO:0000259" key="11">
    <source>
        <dbReference type="SMART" id="SM00984"/>
    </source>
</evidence>
<dbReference type="InterPro" id="IPR036220">
    <property type="entry name" value="UDP-Glc/GDP-Man_DH_C_sf"/>
</dbReference>
<protein>
    <recommendedName>
        <fullName evidence="3 7">UDP-glucose 6-dehydrogenase</fullName>
        <ecNumber evidence="3 7">1.1.1.22</ecNumber>
    </recommendedName>
</protein>
<evidence type="ECO:0000256" key="7">
    <source>
        <dbReference type="PIRNR" id="PIRNR000124"/>
    </source>
</evidence>
<dbReference type="AlphaFoldDB" id="A0A9X7J697"/>
<organism evidence="12 13">
    <name type="scientific">Neomoorella stamsii</name>
    <dbReference type="NCBI Taxonomy" id="1266720"/>
    <lineage>
        <taxon>Bacteria</taxon>
        <taxon>Bacillati</taxon>
        <taxon>Bacillota</taxon>
        <taxon>Clostridia</taxon>
        <taxon>Neomoorellales</taxon>
        <taxon>Neomoorellaceae</taxon>
        <taxon>Neomoorella</taxon>
    </lineage>
</organism>
<keyword evidence="4 7" id="KW-0560">Oxidoreductase</keyword>
<comment type="pathway">
    <text evidence="1">Nucleotide-sugar biosynthesis; UDP-alpha-D-glucuronate biosynthesis; UDP-alpha-D-glucuronate from UDP-alpha-D-glucose: step 1/1.</text>
</comment>
<feature type="binding site" evidence="9">
    <location>
        <position position="293"/>
    </location>
    <ligand>
        <name>substrate</name>
    </ligand>
</feature>
<dbReference type="Pfam" id="PF00984">
    <property type="entry name" value="UDPG_MGDP_dh"/>
    <property type="match status" value="1"/>
</dbReference>
<evidence type="ECO:0000313" key="12">
    <source>
        <dbReference type="EMBL" id="PRR77055.1"/>
    </source>
</evidence>
<dbReference type="NCBIfam" id="TIGR03026">
    <property type="entry name" value="NDP-sugDHase"/>
    <property type="match status" value="1"/>
</dbReference>
<dbReference type="GO" id="GO:0051287">
    <property type="term" value="F:NAD binding"/>
    <property type="evidence" value="ECO:0007669"/>
    <property type="project" value="InterPro"/>
</dbReference>
<feature type="binding site" evidence="10">
    <location>
        <position position="150"/>
    </location>
    <ligand>
        <name>NAD(+)</name>
        <dbReference type="ChEBI" id="CHEBI:57540"/>
    </ligand>
</feature>
<proteinExistence type="inferred from homology"/>
<sequence length="520" mass="56307">MSVARVIIESTCASELIHKIKTRRASVAVIGLGYVGLPLAVEKAGAGFNLAGIKPCNYINKRGNSSMNVVIIGTGYVGLTTGAALAYLGHRVTCVDRDPAKLELLYKKKSPIHEHGLEELMALTGRNLHFTCRVQEAVADADVVLIAVGTPSKSNGEADTQYVEAAAREVAEGFVPGRLYNLVIKSTVPIGTNRRVSQVVKRVLSGRGMGDNTAVLVVSNPEFLREGRALRDTLYPDRIVVGAERPEGVDILRRLYQRILEQTFDPPPFLPRPEGYNLPPLVSTDPTSAEMIKYAANAFLALKISFINEIAGLCEKVGADVTEVARGMGLDPRIGSPFLAAGLGWGGSCFPKDTAALLAMGEEHGYTMPIVAACREVNLRQRYRVVEKLQEALKGVRGRVVGVLGLAFKPGTDDVRESPALDVVRILAERGAHVRVHDPVALANAQRALEGLEVEFFQDPYALAQGAEALVLATEWPEYRHLDLDRLAGMMRTPVLVDGRNLFDPKEAGRAGWTYLGVGR</sequence>
<comment type="catalytic activity">
    <reaction evidence="6 7">
        <text>UDP-alpha-D-glucose + 2 NAD(+) + H2O = UDP-alpha-D-glucuronate + 2 NADH + 3 H(+)</text>
        <dbReference type="Rhea" id="RHEA:23596"/>
        <dbReference type="ChEBI" id="CHEBI:15377"/>
        <dbReference type="ChEBI" id="CHEBI:15378"/>
        <dbReference type="ChEBI" id="CHEBI:57540"/>
        <dbReference type="ChEBI" id="CHEBI:57945"/>
        <dbReference type="ChEBI" id="CHEBI:58052"/>
        <dbReference type="ChEBI" id="CHEBI:58885"/>
        <dbReference type="EC" id="1.1.1.22"/>
    </reaction>
</comment>
<feature type="binding site" evidence="10">
    <location>
        <position position="416"/>
    </location>
    <ligand>
        <name>NAD(+)</name>
        <dbReference type="ChEBI" id="CHEBI:57540"/>
    </ligand>
</feature>
<accession>A0A9X7J697</accession>
<gene>
    <name evidence="12" type="primary">tuaD</name>
    <name evidence="12" type="ORF">MOST_03510</name>
</gene>
<dbReference type="PANTHER" id="PTHR43750:SF3">
    <property type="entry name" value="UDP-GLUCOSE 6-DEHYDROGENASE TUAD"/>
    <property type="match status" value="1"/>
</dbReference>
<name>A0A9X7J697_9FIRM</name>
<feature type="domain" description="UDP-glucose/GDP-mannose dehydrogenase C-terminal" evidence="11">
    <location>
        <begin position="402"/>
        <end position="505"/>
    </location>
</feature>
<dbReference type="PANTHER" id="PTHR43750">
    <property type="entry name" value="UDP-GLUCOSE 6-DEHYDROGENASE TUAD"/>
    <property type="match status" value="1"/>
</dbReference>
<evidence type="ECO:0000256" key="2">
    <source>
        <dbReference type="ARBA" id="ARBA00006601"/>
    </source>
</evidence>
<dbReference type="Gene3D" id="3.40.50.720">
    <property type="entry name" value="NAD(P)-binding Rossmann-like Domain"/>
    <property type="match status" value="2"/>
</dbReference>
<dbReference type="EMBL" id="PVXL01000015">
    <property type="protein sequence ID" value="PRR77055.1"/>
    <property type="molecule type" value="Genomic_DNA"/>
</dbReference>
<dbReference type="PIRSF" id="PIRSF000124">
    <property type="entry name" value="UDPglc_GDPman_dh"/>
    <property type="match status" value="1"/>
</dbReference>
<feature type="binding site" evidence="9">
    <location>
        <position position="409"/>
    </location>
    <ligand>
        <name>substrate</name>
    </ligand>
</feature>
<dbReference type="PIRSF" id="PIRSF500134">
    <property type="entry name" value="UDPglc_DH_bac"/>
    <property type="match status" value="1"/>
</dbReference>
<dbReference type="InterPro" id="IPR001732">
    <property type="entry name" value="UDP-Glc/GDP-Man_DH_N"/>
</dbReference>
<comment type="similarity">
    <text evidence="2 7">Belongs to the UDP-glucose/GDP-mannose dehydrogenase family.</text>
</comment>
<feature type="binding site" evidence="9">
    <location>
        <begin position="338"/>
        <end position="342"/>
    </location>
    <ligand>
        <name>substrate</name>
    </ligand>
</feature>
<dbReference type="GO" id="GO:0003979">
    <property type="term" value="F:UDP-glucose 6-dehydrogenase activity"/>
    <property type="evidence" value="ECO:0007669"/>
    <property type="project" value="UniProtKB-EC"/>
</dbReference>
<feature type="binding site" evidence="10">
    <location>
        <position position="352"/>
    </location>
    <ligand>
        <name>NAD(+)</name>
        <dbReference type="ChEBI" id="CHEBI:57540"/>
    </ligand>
</feature>
<feature type="binding site" evidence="10">
    <location>
        <position position="226"/>
    </location>
    <ligand>
        <name>NAD(+)</name>
        <dbReference type="ChEBI" id="CHEBI:57540"/>
    </ligand>
</feature>
<dbReference type="SUPFAM" id="SSF51735">
    <property type="entry name" value="NAD(P)-binding Rossmann-fold domains"/>
    <property type="match status" value="1"/>
</dbReference>
<dbReference type="EC" id="1.1.1.22" evidence="3 7"/>
<dbReference type="Pfam" id="PF03720">
    <property type="entry name" value="UDPG_MGDP_dh_C"/>
    <property type="match status" value="1"/>
</dbReference>
<evidence type="ECO:0000313" key="13">
    <source>
        <dbReference type="Proteomes" id="UP000239430"/>
    </source>
</evidence>
<evidence type="ECO:0000256" key="5">
    <source>
        <dbReference type="ARBA" id="ARBA00023027"/>
    </source>
</evidence>
<evidence type="ECO:0000256" key="4">
    <source>
        <dbReference type="ARBA" id="ARBA00023002"/>
    </source>
</evidence>
<dbReference type="InterPro" id="IPR014026">
    <property type="entry name" value="UDP-Glc/GDP-Man_DH_dimer"/>
</dbReference>
<keyword evidence="5 7" id="KW-0520">NAD</keyword>
<dbReference type="Proteomes" id="UP000239430">
    <property type="component" value="Unassembled WGS sequence"/>
</dbReference>
<feature type="binding site" evidence="9">
    <location>
        <begin position="223"/>
        <end position="226"/>
    </location>
    <ligand>
        <name>substrate</name>
    </ligand>
</feature>
<evidence type="ECO:0000256" key="10">
    <source>
        <dbReference type="PIRSR" id="PIRSR500134-3"/>
    </source>
</evidence>
<reference evidence="12 13" key="1">
    <citation type="submission" date="2018-03" db="EMBL/GenBank/DDBJ databases">
        <title>Genome sequence of Moorella stamsii DSM 26217.</title>
        <authorList>
            <person name="Poehlein A."/>
            <person name="Daniel R."/>
        </authorList>
    </citation>
    <scope>NUCLEOTIDE SEQUENCE [LARGE SCALE GENOMIC DNA]</scope>
    <source>
        <strain evidence="13">DSM 26217</strain>
    </source>
</reference>
<evidence type="ECO:0000256" key="6">
    <source>
        <dbReference type="ARBA" id="ARBA00047473"/>
    </source>
</evidence>
<dbReference type="InterPro" id="IPR028357">
    <property type="entry name" value="UDPglc_DH_bac"/>
</dbReference>
<feature type="binding site" evidence="10">
    <location>
        <position position="96"/>
    </location>
    <ligand>
        <name>NAD(+)</name>
        <dbReference type="ChEBI" id="CHEBI:57540"/>
    </ligand>
</feature>
<keyword evidence="13" id="KW-1185">Reference proteome</keyword>
<dbReference type="InterPro" id="IPR014027">
    <property type="entry name" value="UDP-Glc/GDP-Man_DH_C"/>
</dbReference>
<evidence type="ECO:0000256" key="9">
    <source>
        <dbReference type="PIRSR" id="PIRSR500134-2"/>
    </source>
</evidence>
<comment type="caution">
    <text evidence="12">The sequence shown here is derived from an EMBL/GenBank/DDBJ whole genome shotgun (WGS) entry which is preliminary data.</text>
</comment>
<dbReference type="Pfam" id="PF03721">
    <property type="entry name" value="UDPG_MGDP_dh_N"/>
    <property type="match status" value="1"/>
</dbReference>
<evidence type="ECO:0000256" key="1">
    <source>
        <dbReference type="ARBA" id="ARBA00004701"/>
    </source>
</evidence>
<dbReference type="InterPro" id="IPR017476">
    <property type="entry name" value="UDP-Glc/GDP-Man"/>
</dbReference>
<dbReference type="InterPro" id="IPR008927">
    <property type="entry name" value="6-PGluconate_DH-like_C_sf"/>
</dbReference>